<keyword evidence="2 6" id="KW-0689">Ribosomal protein</keyword>
<dbReference type="OrthoDB" id="275876at2759"/>
<dbReference type="PANTHER" id="PTHR10746:SF6">
    <property type="entry name" value="LARGE RIBOSOMAL SUBUNIT PROTEIN UL4M"/>
    <property type="match status" value="1"/>
</dbReference>
<dbReference type="GO" id="GO:1990904">
    <property type="term" value="C:ribonucleoprotein complex"/>
    <property type="evidence" value="ECO:0007669"/>
    <property type="project" value="UniProtKB-KW"/>
</dbReference>
<dbReference type="GO" id="GO:0006412">
    <property type="term" value="P:translation"/>
    <property type="evidence" value="ECO:0007669"/>
    <property type="project" value="InterPro"/>
</dbReference>
<evidence type="ECO:0000256" key="5">
    <source>
        <dbReference type="SAM" id="MobiDB-lite"/>
    </source>
</evidence>
<dbReference type="EMBL" id="CAKXYY010000025">
    <property type="protein sequence ID" value="CAH2355398.1"/>
    <property type="molecule type" value="Genomic_DNA"/>
</dbReference>
<evidence type="ECO:0000256" key="2">
    <source>
        <dbReference type="ARBA" id="ARBA00022980"/>
    </source>
</evidence>
<dbReference type="InterPro" id="IPR013005">
    <property type="entry name" value="Ribosomal_uL4-like"/>
</dbReference>
<reference evidence="6" key="1">
    <citation type="submission" date="2022-03" db="EMBL/GenBank/DDBJ databases">
        <authorList>
            <person name="Legras J.-L."/>
            <person name="Devillers H."/>
            <person name="Grondin C."/>
        </authorList>
    </citation>
    <scope>NUCLEOTIDE SEQUENCE</scope>
    <source>
        <strain evidence="6">CLIB 1423</strain>
    </source>
</reference>
<dbReference type="AlphaFoldDB" id="A0A9P0QVM3"/>
<evidence type="ECO:0000313" key="7">
    <source>
        <dbReference type="Proteomes" id="UP000837801"/>
    </source>
</evidence>
<protein>
    <recommendedName>
        <fullName evidence="4">Large ribosomal subunit protein uL4m</fullName>
    </recommendedName>
</protein>
<dbReference type="GO" id="GO:0003735">
    <property type="term" value="F:structural constituent of ribosome"/>
    <property type="evidence" value="ECO:0007669"/>
    <property type="project" value="InterPro"/>
</dbReference>
<evidence type="ECO:0000256" key="3">
    <source>
        <dbReference type="ARBA" id="ARBA00023274"/>
    </source>
</evidence>
<comment type="caution">
    <text evidence="6">The sequence shown here is derived from an EMBL/GenBank/DDBJ whole genome shotgun (WGS) entry which is preliminary data.</text>
</comment>
<sequence>MFVRSIRRLATEASTSTLPSATTFNIAKPPQYTLASLRSFPSLEPHSFIPLPASFFDAPLRRDFLWSAVVFEADASRVGSGSVPTKGDKPFSNRKIQPQKGSGRARVGDRNSPIRDNGLKAFGRKAPVDWSTNLPRKIYNRAIQTAFSQQYRDGKLFIIGAGEQSEATTGKLSETDSTIVDFKYGYEEATKQFVECHKMEKLHLLFVTDDLRENLLNSTEYIADKADVVPKEALQVRDILKANRIFIEAPALQWLIGKHSN</sequence>
<comment type="similarity">
    <text evidence="1">Belongs to the universal ribosomal protein uL4 family.</text>
</comment>
<gene>
    <name evidence="6" type="ORF">CLIB1423_25S01376</name>
</gene>
<dbReference type="InterPro" id="IPR002136">
    <property type="entry name" value="Ribosomal_uL4"/>
</dbReference>
<evidence type="ECO:0000313" key="6">
    <source>
        <dbReference type="EMBL" id="CAH2355398.1"/>
    </source>
</evidence>
<dbReference type="InterPro" id="IPR023574">
    <property type="entry name" value="Ribosomal_uL4_dom_sf"/>
</dbReference>
<organism evidence="6 7">
    <name type="scientific">[Candida] railenensis</name>
    <dbReference type="NCBI Taxonomy" id="45579"/>
    <lineage>
        <taxon>Eukaryota</taxon>
        <taxon>Fungi</taxon>
        <taxon>Dikarya</taxon>
        <taxon>Ascomycota</taxon>
        <taxon>Saccharomycotina</taxon>
        <taxon>Pichiomycetes</taxon>
        <taxon>Debaryomycetaceae</taxon>
        <taxon>Kurtzmaniella</taxon>
    </lineage>
</organism>
<evidence type="ECO:0000256" key="1">
    <source>
        <dbReference type="ARBA" id="ARBA00010528"/>
    </source>
</evidence>
<proteinExistence type="inferred from homology"/>
<dbReference type="Gene3D" id="3.40.1370.10">
    <property type="match status" value="1"/>
</dbReference>
<dbReference type="GO" id="GO:0005840">
    <property type="term" value="C:ribosome"/>
    <property type="evidence" value="ECO:0007669"/>
    <property type="project" value="UniProtKB-KW"/>
</dbReference>
<keyword evidence="7" id="KW-1185">Reference proteome</keyword>
<name>A0A9P0QVM3_9ASCO</name>
<dbReference type="Pfam" id="PF00573">
    <property type="entry name" value="Ribosomal_L4"/>
    <property type="match status" value="1"/>
</dbReference>
<feature type="region of interest" description="Disordered" evidence="5">
    <location>
        <begin position="78"/>
        <end position="118"/>
    </location>
</feature>
<dbReference type="Proteomes" id="UP000837801">
    <property type="component" value="Unassembled WGS sequence"/>
</dbReference>
<keyword evidence="3" id="KW-0687">Ribonucleoprotein</keyword>
<dbReference type="SUPFAM" id="SSF52166">
    <property type="entry name" value="Ribosomal protein L4"/>
    <property type="match status" value="1"/>
</dbReference>
<dbReference type="PANTHER" id="PTHR10746">
    <property type="entry name" value="50S RIBOSOMAL PROTEIN L4"/>
    <property type="match status" value="1"/>
</dbReference>
<evidence type="ECO:0000256" key="4">
    <source>
        <dbReference type="ARBA" id="ARBA00040565"/>
    </source>
</evidence>
<accession>A0A9P0QVM3</accession>